<evidence type="ECO:0000313" key="3">
    <source>
        <dbReference type="Proteomes" id="UP000807504"/>
    </source>
</evidence>
<name>A0A8T0E5B8_ARGBR</name>
<organism evidence="2 3">
    <name type="scientific">Argiope bruennichi</name>
    <name type="common">Wasp spider</name>
    <name type="synonym">Aranea bruennichi</name>
    <dbReference type="NCBI Taxonomy" id="94029"/>
    <lineage>
        <taxon>Eukaryota</taxon>
        <taxon>Metazoa</taxon>
        <taxon>Ecdysozoa</taxon>
        <taxon>Arthropoda</taxon>
        <taxon>Chelicerata</taxon>
        <taxon>Arachnida</taxon>
        <taxon>Araneae</taxon>
        <taxon>Araneomorphae</taxon>
        <taxon>Entelegynae</taxon>
        <taxon>Araneoidea</taxon>
        <taxon>Araneidae</taxon>
        <taxon>Argiope</taxon>
    </lineage>
</organism>
<reference evidence="2" key="2">
    <citation type="submission" date="2020-06" db="EMBL/GenBank/DDBJ databases">
        <authorList>
            <person name="Sheffer M."/>
        </authorList>
    </citation>
    <scope>NUCLEOTIDE SEQUENCE</scope>
</reference>
<dbReference type="Proteomes" id="UP000807504">
    <property type="component" value="Unassembled WGS sequence"/>
</dbReference>
<dbReference type="AlphaFoldDB" id="A0A8T0E5B8"/>
<keyword evidence="1" id="KW-0472">Membrane</keyword>
<comment type="caution">
    <text evidence="2">The sequence shown here is derived from an EMBL/GenBank/DDBJ whole genome shotgun (WGS) entry which is preliminary data.</text>
</comment>
<dbReference type="EMBL" id="JABXBU010002231">
    <property type="protein sequence ID" value="KAF8764640.1"/>
    <property type="molecule type" value="Genomic_DNA"/>
</dbReference>
<feature type="transmembrane region" description="Helical" evidence="1">
    <location>
        <begin position="102"/>
        <end position="125"/>
    </location>
</feature>
<reference evidence="2" key="1">
    <citation type="journal article" date="2020" name="bioRxiv">
        <title>Chromosome-level reference genome of the European wasp spider Argiope bruennichi: a resource for studies on range expansion and evolutionary adaptation.</title>
        <authorList>
            <person name="Sheffer M.M."/>
            <person name="Hoppe A."/>
            <person name="Krehenwinkel H."/>
            <person name="Uhl G."/>
            <person name="Kuss A.W."/>
            <person name="Jensen L."/>
            <person name="Jensen C."/>
            <person name="Gillespie R.G."/>
            <person name="Hoff K.J."/>
            <person name="Prost S."/>
        </authorList>
    </citation>
    <scope>NUCLEOTIDE SEQUENCE</scope>
</reference>
<keyword evidence="1" id="KW-1133">Transmembrane helix</keyword>
<protein>
    <submittedName>
        <fullName evidence="2">Uncharacterized protein</fullName>
    </submittedName>
</protein>
<evidence type="ECO:0000313" key="2">
    <source>
        <dbReference type="EMBL" id="KAF8764640.1"/>
    </source>
</evidence>
<gene>
    <name evidence="2" type="ORF">HNY73_022697</name>
</gene>
<feature type="transmembrane region" description="Helical" evidence="1">
    <location>
        <begin position="70"/>
        <end position="96"/>
    </location>
</feature>
<keyword evidence="1" id="KW-0812">Transmembrane</keyword>
<accession>A0A8T0E5B8</accession>
<keyword evidence="3" id="KW-1185">Reference proteome</keyword>
<sequence>MVMLDIEQSSTLVAATSPDIVIVVDHLPQQTGTLPMPSDIFQSSRKSSNDASCCNPSSDAVPKEDKFFHLLWKVAPVLVLCAVLMCIVLAVYLLYTVFPHDVIIQVVAGACGLLFFVIIVVRIYIKKSKKVVPVDADEILMQIQRDRL</sequence>
<evidence type="ECO:0000256" key="1">
    <source>
        <dbReference type="SAM" id="Phobius"/>
    </source>
</evidence>
<proteinExistence type="predicted"/>